<keyword evidence="1" id="KW-1133">Transmembrane helix</keyword>
<keyword evidence="1" id="KW-0812">Transmembrane</keyword>
<reference evidence="2 3" key="1">
    <citation type="submission" date="2012-12" db="EMBL/GenBank/DDBJ databases">
        <title>Genome assembly of Fulvivirga imtechensis AK7.</title>
        <authorList>
            <person name="Nupur N."/>
            <person name="Khatri I."/>
            <person name="Kumar R."/>
            <person name="Subramanian S."/>
            <person name="Pinnaka A."/>
        </authorList>
    </citation>
    <scope>NUCLEOTIDE SEQUENCE [LARGE SCALE GENOMIC DNA]</scope>
    <source>
        <strain evidence="2 3">AK7</strain>
    </source>
</reference>
<keyword evidence="3" id="KW-1185">Reference proteome</keyword>
<evidence type="ECO:0000313" key="2">
    <source>
        <dbReference type="EMBL" id="ELR68840.1"/>
    </source>
</evidence>
<sequence length="204" mass="22816">MPVQLAPLVILKKVAVVAAIVLAIIAIGYGIKLYSVYQTIKSQVNVKSAYPPPKSKDGRYLYKVNLIGADPTTRMLKIEAFLDGRENYEKTSKIHGEPYSGTWTAVDGGKTKIASGPKTDVLVFYYDMDGAFRATSYTKIDLTIDIEFKFETFFKDFFPVMSFTFDVPGPYEEKLAHFKDSWIHADSVVTEEDLEGWGISLTGE</sequence>
<evidence type="ECO:0000256" key="1">
    <source>
        <dbReference type="SAM" id="Phobius"/>
    </source>
</evidence>
<protein>
    <submittedName>
        <fullName evidence="2">Uncharacterized protein</fullName>
    </submittedName>
</protein>
<dbReference type="Proteomes" id="UP000011135">
    <property type="component" value="Unassembled WGS sequence"/>
</dbReference>
<proteinExistence type="predicted"/>
<dbReference type="EMBL" id="AMZN01000091">
    <property type="protein sequence ID" value="ELR68840.1"/>
    <property type="molecule type" value="Genomic_DNA"/>
</dbReference>
<dbReference type="RefSeq" id="WP_009582836.1">
    <property type="nucleotide sequence ID" value="NZ_AMZN01000091.1"/>
</dbReference>
<accession>L8JJ65</accession>
<keyword evidence="1" id="KW-0472">Membrane</keyword>
<organism evidence="2 3">
    <name type="scientific">Fulvivirga imtechensis AK7</name>
    <dbReference type="NCBI Taxonomy" id="1237149"/>
    <lineage>
        <taxon>Bacteria</taxon>
        <taxon>Pseudomonadati</taxon>
        <taxon>Bacteroidota</taxon>
        <taxon>Cytophagia</taxon>
        <taxon>Cytophagales</taxon>
        <taxon>Fulvivirgaceae</taxon>
        <taxon>Fulvivirga</taxon>
    </lineage>
</organism>
<dbReference type="AlphaFoldDB" id="L8JJ65"/>
<evidence type="ECO:0000313" key="3">
    <source>
        <dbReference type="Proteomes" id="UP000011135"/>
    </source>
</evidence>
<comment type="caution">
    <text evidence="2">The sequence shown here is derived from an EMBL/GenBank/DDBJ whole genome shotgun (WGS) entry which is preliminary data.</text>
</comment>
<feature type="transmembrane region" description="Helical" evidence="1">
    <location>
        <begin position="6"/>
        <end position="31"/>
    </location>
</feature>
<name>L8JJ65_9BACT</name>
<gene>
    <name evidence="2" type="ORF">C900_05786</name>
</gene>